<name>A0A5C1E9W8_9RHOO</name>
<dbReference type="InterPro" id="IPR019494">
    <property type="entry name" value="FIST_C"/>
</dbReference>
<feature type="domain" description="FIST C-domain" evidence="2">
    <location>
        <begin position="237"/>
        <end position="380"/>
    </location>
</feature>
<dbReference type="Proteomes" id="UP000323671">
    <property type="component" value="Chromosome"/>
</dbReference>
<gene>
    <name evidence="3" type="ORF">OTERR_20090</name>
</gene>
<organism evidence="3 4">
    <name type="scientific">Oryzomicrobium terrae</name>
    <dbReference type="NCBI Taxonomy" id="1735038"/>
    <lineage>
        <taxon>Bacteria</taxon>
        <taxon>Pseudomonadati</taxon>
        <taxon>Pseudomonadota</taxon>
        <taxon>Betaproteobacteria</taxon>
        <taxon>Rhodocyclales</taxon>
        <taxon>Rhodocyclaceae</taxon>
        <taxon>Oryzomicrobium</taxon>
    </lineage>
</organism>
<evidence type="ECO:0000259" key="1">
    <source>
        <dbReference type="SMART" id="SM00897"/>
    </source>
</evidence>
<dbReference type="Pfam" id="PF10442">
    <property type="entry name" value="FIST_C"/>
    <property type="match status" value="1"/>
</dbReference>
<keyword evidence="4" id="KW-1185">Reference proteome</keyword>
<evidence type="ECO:0000313" key="3">
    <source>
        <dbReference type="EMBL" id="QEL65485.1"/>
    </source>
</evidence>
<protein>
    <submittedName>
        <fullName evidence="3">Uncharacterized protein</fullName>
    </submittedName>
</protein>
<dbReference type="InterPro" id="IPR013702">
    <property type="entry name" value="FIST_domain_N"/>
</dbReference>
<dbReference type="KEGG" id="otr:OTERR_20090"/>
<evidence type="ECO:0000313" key="4">
    <source>
        <dbReference type="Proteomes" id="UP000323671"/>
    </source>
</evidence>
<sequence length="398" mass="42341">MRVGVGYSDNPDSLAAGAQAARDALTQAELESCDLVLLFSTARHDPQILRQAVAAVVGPRARIVGGWAVGTLTNRCLGYAGDQVGLAAFTLDSVECQLIAEGDLAEGETLVGERIGQRLAALGTGPESPVVLFYDTVDRTSGRMSMLMATPLLTGIERSLGYLPALVGAGLTGDMVGTPTRQWTGEGIAERHALALLFSAGVRMDSIIMHGCQPCTGYYTVTKADAQTILEIDGRPALEVIGSILGDAIAPEDFGFFVTLGVNMGDKWGDFDESAYVNRMCLKIDRKRGGLVMFEPDMVEGTQFQVMHRSVNMDYIAPRIESLFAGLDGRTPVFAFYIDCAGRAAGFAGIDAEDAAVVQRVVGERVPLLGIYSGVEVGSVLGRPRALDWTGVFCLFSI</sequence>
<proteinExistence type="predicted"/>
<dbReference type="PANTHER" id="PTHR40252:SF2">
    <property type="entry name" value="BLR0328 PROTEIN"/>
    <property type="match status" value="1"/>
</dbReference>
<dbReference type="Pfam" id="PF08495">
    <property type="entry name" value="FIST"/>
    <property type="match status" value="1"/>
</dbReference>
<dbReference type="SMART" id="SM00897">
    <property type="entry name" value="FIST"/>
    <property type="match status" value="1"/>
</dbReference>
<dbReference type="RefSeq" id="WP_149425690.1">
    <property type="nucleotide sequence ID" value="NZ_CP022579.1"/>
</dbReference>
<dbReference type="PANTHER" id="PTHR40252">
    <property type="entry name" value="BLR0328 PROTEIN"/>
    <property type="match status" value="1"/>
</dbReference>
<feature type="domain" description="FIST" evidence="1">
    <location>
        <begin position="31"/>
        <end position="236"/>
    </location>
</feature>
<dbReference type="SMART" id="SM01204">
    <property type="entry name" value="FIST_C"/>
    <property type="match status" value="1"/>
</dbReference>
<dbReference type="AlphaFoldDB" id="A0A5C1E9W8"/>
<reference evidence="3 4" key="1">
    <citation type="submission" date="2017-07" db="EMBL/GenBank/DDBJ databases">
        <title>Complete genome sequence of Oryzomicrobium terrae TPP412.</title>
        <authorList>
            <person name="Chiu L.-W."/>
            <person name="Lo K.-J."/>
            <person name="Tsai Y.-M."/>
            <person name="Lin S.-S."/>
            <person name="Kuo C.-H."/>
            <person name="Liu C.-T."/>
        </authorList>
    </citation>
    <scope>NUCLEOTIDE SEQUENCE [LARGE SCALE GENOMIC DNA]</scope>
    <source>
        <strain evidence="3 4">TPP412</strain>
    </source>
</reference>
<evidence type="ECO:0000259" key="2">
    <source>
        <dbReference type="SMART" id="SM01204"/>
    </source>
</evidence>
<accession>A0A5C1E9W8</accession>
<dbReference type="EMBL" id="CP022579">
    <property type="protein sequence ID" value="QEL65485.1"/>
    <property type="molecule type" value="Genomic_DNA"/>
</dbReference>